<dbReference type="SMART" id="SM00355">
    <property type="entry name" value="ZnF_C2H2"/>
    <property type="match status" value="3"/>
</dbReference>
<gene>
    <name evidence="3" type="ORF">B7463_g10563</name>
</gene>
<feature type="region of interest" description="Disordered" evidence="1">
    <location>
        <begin position="59"/>
        <end position="93"/>
    </location>
</feature>
<feature type="non-terminal residue" evidence="3">
    <location>
        <position position="349"/>
    </location>
</feature>
<dbReference type="STRING" id="5539.A0A3E2GXA4"/>
<dbReference type="SUPFAM" id="SSF57667">
    <property type="entry name" value="beta-beta-alpha zinc fingers"/>
    <property type="match status" value="1"/>
</dbReference>
<feature type="region of interest" description="Disordered" evidence="1">
    <location>
        <begin position="187"/>
        <end position="285"/>
    </location>
</feature>
<reference evidence="3 4" key="1">
    <citation type="submission" date="2018-05" db="EMBL/GenBank/DDBJ databases">
        <title>Draft genome sequence of Scytalidium lignicola DSM 105466, a ubiquitous saprotrophic fungus.</title>
        <authorList>
            <person name="Buettner E."/>
            <person name="Gebauer A.M."/>
            <person name="Hofrichter M."/>
            <person name="Liers C."/>
            <person name="Kellner H."/>
        </authorList>
    </citation>
    <scope>NUCLEOTIDE SEQUENCE [LARGE SCALE GENOMIC DNA]</scope>
    <source>
        <strain evidence="3 4">DSM 105466</strain>
    </source>
</reference>
<dbReference type="PANTHER" id="PTHR13182">
    <property type="entry name" value="ZINC FINGER PROTEIN 622"/>
    <property type="match status" value="1"/>
</dbReference>
<dbReference type="OrthoDB" id="19329at2759"/>
<dbReference type="OMA" id="TYRECIC"/>
<feature type="compositionally biased region" description="Basic residues" evidence="1">
    <location>
        <begin position="230"/>
        <end position="250"/>
    </location>
</feature>
<sequence length="349" mass="38940">MSGSHLSCGVCSTKLGTDTSLHDHEKTTWHIYNQKRQIAALPPVSRLTFEKRIQGSQEDYQSYDVDQRQEGSDSSSSDDEGETKGTESTTGDSSSFCPFNCLFCPISSPTFLHNITHMQESHGLFIPDQEHLIDLEVLVGFLFKLINTFYECLSCGRTKRSPEAAKAHMLSKGHCRINSEDSDLEDFYEFSSSDGEGEEREGNSSVKAKRGKGDDIESSRQGMLELQLRSGKKVTHRSKARQSSNAHRKLLTSSPYDADHNASGTPESSLNSESNQEQQPTSSRQLAVRKYGGMAMIGVTDLQKRTLMALEKKMIKMELRAKNQYQARVEKSANRQKHFKNDVPGPSNG</sequence>
<dbReference type="PROSITE" id="PS00028">
    <property type="entry name" value="ZINC_FINGER_C2H2_1"/>
    <property type="match status" value="1"/>
</dbReference>
<feature type="region of interest" description="Disordered" evidence="1">
    <location>
        <begin position="326"/>
        <end position="349"/>
    </location>
</feature>
<dbReference type="Proteomes" id="UP000258309">
    <property type="component" value="Unassembled WGS sequence"/>
</dbReference>
<evidence type="ECO:0000313" key="3">
    <source>
        <dbReference type="EMBL" id="RFU25770.1"/>
    </source>
</evidence>
<dbReference type="PANTHER" id="PTHR13182:SF8">
    <property type="entry name" value="CYTOPLASMIC 60S SUBUNIT BIOGENESIS FACTOR ZNF622"/>
    <property type="match status" value="1"/>
</dbReference>
<evidence type="ECO:0000313" key="4">
    <source>
        <dbReference type="Proteomes" id="UP000258309"/>
    </source>
</evidence>
<comment type="caution">
    <text evidence="3">The sequence shown here is derived from an EMBL/GenBank/DDBJ whole genome shotgun (WGS) entry which is preliminary data.</text>
</comment>
<evidence type="ECO:0000256" key="1">
    <source>
        <dbReference type="SAM" id="MobiDB-lite"/>
    </source>
</evidence>
<dbReference type="Pfam" id="PF12756">
    <property type="entry name" value="zf-C2H2_2"/>
    <property type="match status" value="1"/>
</dbReference>
<feature type="non-terminal residue" evidence="3">
    <location>
        <position position="1"/>
    </location>
</feature>
<evidence type="ECO:0000259" key="2">
    <source>
        <dbReference type="PROSITE" id="PS00028"/>
    </source>
</evidence>
<dbReference type="InterPro" id="IPR041661">
    <property type="entry name" value="ZN622/Rei1/Reh1_Znf-C2H2"/>
</dbReference>
<keyword evidence="4" id="KW-1185">Reference proteome</keyword>
<dbReference type="EMBL" id="NCSJ02000305">
    <property type="protein sequence ID" value="RFU25770.1"/>
    <property type="molecule type" value="Genomic_DNA"/>
</dbReference>
<dbReference type="GO" id="GO:0030687">
    <property type="term" value="C:preribosome, large subunit precursor"/>
    <property type="evidence" value="ECO:0007669"/>
    <property type="project" value="TreeGrafter"/>
</dbReference>
<proteinExistence type="predicted"/>
<feature type="domain" description="C2H2-type" evidence="2">
    <location>
        <begin position="8"/>
        <end position="30"/>
    </location>
</feature>
<organism evidence="3 4">
    <name type="scientific">Scytalidium lignicola</name>
    <name type="common">Hyphomycete</name>
    <dbReference type="NCBI Taxonomy" id="5539"/>
    <lineage>
        <taxon>Eukaryota</taxon>
        <taxon>Fungi</taxon>
        <taxon>Dikarya</taxon>
        <taxon>Ascomycota</taxon>
        <taxon>Pezizomycotina</taxon>
        <taxon>Leotiomycetes</taxon>
        <taxon>Leotiomycetes incertae sedis</taxon>
        <taxon>Scytalidium</taxon>
    </lineage>
</organism>
<feature type="compositionally biased region" description="Low complexity" evidence="1">
    <location>
        <begin position="267"/>
        <end position="279"/>
    </location>
</feature>
<name>A0A3E2GXA4_SCYLI</name>
<dbReference type="InterPro" id="IPR013087">
    <property type="entry name" value="Znf_C2H2_type"/>
</dbReference>
<dbReference type="InterPro" id="IPR040025">
    <property type="entry name" value="Znf622/Rei1/Reh1"/>
</dbReference>
<dbReference type="InterPro" id="IPR036236">
    <property type="entry name" value="Znf_C2H2_sf"/>
</dbReference>
<protein>
    <recommendedName>
        <fullName evidence="2">C2H2-type domain-containing protein</fullName>
    </recommendedName>
</protein>
<dbReference type="GO" id="GO:0042273">
    <property type="term" value="P:ribosomal large subunit biogenesis"/>
    <property type="evidence" value="ECO:0007669"/>
    <property type="project" value="TreeGrafter"/>
</dbReference>
<dbReference type="AlphaFoldDB" id="A0A3E2GXA4"/>
<accession>A0A3E2GXA4</accession>